<keyword evidence="2" id="KW-1185">Reference proteome</keyword>
<dbReference type="Gene3D" id="3.30.110.190">
    <property type="match status" value="1"/>
</dbReference>
<protein>
    <submittedName>
        <fullName evidence="1">DUF4393 domain-containing protein</fullName>
    </submittedName>
</protein>
<dbReference type="AlphaFoldDB" id="A0A7X2PED4"/>
<dbReference type="InterPro" id="IPR025506">
    <property type="entry name" value="Abi_alpha"/>
</dbReference>
<dbReference type="Proteomes" id="UP000460549">
    <property type="component" value="Unassembled WGS sequence"/>
</dbReference>
<dbReference type="RefSeq" id="WP_154426968.1">
    <property type="nucleotide sequence ID" value="NZ_VUNN01000038.1"/>
</dbReference>
<sequence>MVEKKVTEAIIDVGKNVAEDIVRPTSKSIGENLGLLVDGAMGWLGYWGKKQKIKREAYIADYKKKIAEKVAGIPEEKLNEPKIRIVGPAIEASKFYIDEEEFRELFAELVASACDVDCVNKVHPAFPEMIKQLSYLDIKLLEVFRQTHTLPCCTINETHKDGKVTPYPLIMFDFKGVKHSFDQSKELQLTKSVENLERLGLLIKNSNIIELDYDYEKFRNHWIYKASEPVFEAESKINMNKYRIELTQMGQDFVSCCFEKQNAENVSQKQRTT</sequence>
<dbReference type="Pfam" id="PF14337">
    <property type="entry name" value="Abi_alpha"/>
    <property type="match status" value="1"/>
</dbReference>
<evidence type="ECO:0000313" key="2">
    <source>
        <dbReference type="Proteomes" id="UP000460549"/>
    </source>
</evidence>
<gene>
    <name evidence="1" type="ORF">FYJ80_11215</name>
</gene>
<reference evidence="1 2" key="1">
    <citation type="submission" date="2019-08" db="EMBL/GenBank/DDBJ databases">
        <title>In-depth cultivation of the pig gut microbiome towards novel bacterial diversity and tailored functional studies.</title>
        <authorList>
            <person name="Wylensek D."/>
            <person name="Hitch T.C.A."/>
            <person name="Clavel T."/>
        </authorList>
    </citation>
    <scope>NUCLEOTIDE SEQUENCE [LARGE SCALE GENOMIC DNA]</scope>
    <source>
        <strain evidence="1 2">NM-380-WT-3C1</strain>
    </source>
</reference>
<accession>A0A7X2PED4</accession>
<proteinExistence type="predicted"/>
<comment type="caution">
    <text evidence="1">The sequence shown here is derived from an EMBL/GenBank/DDBJ whole genome shotgun (WGS) entry which is preliminary data.</text>
</comment>
<dbReference type="EMBL" id="VUNN01000038">
    <property type="protein sequence ID" value="MSU07317.1"/>
    <property type="molecule type" value="Genomic_DNA"/>
</dbReference>
<evidence type="ECO:0000313" key="1">
    <source>
        <dbReference type="EMBL" id="MSU07317.1"/>
    </source>
</evidence>
<organism evidence="1 2">
    <name type="scientific">Bullifex porci</name>
    <dbReference type="NCBI Taxonomy" id="2606638"/>
    <lineage>
        <taxon>Bacteria</taxon>
        <taxon>Pseudomonadati</taxon>
        <taxon>Spirochaetota</taxon>
        <taxon>Spirochaetia</taxon>
        <taxon>Spirochaetales</taxon>
        <taxon>Spirochaetaceae</taxon>
        <taxon>Bullifex</taxon>
    </lineage>
</organism>
<name>A0A7X2PED4_9SPIO</name>